<dbReference type="Gene3D" id="1.20.120.530">
    <property type="entry name" value="GntR ligand-binding domain-like"/>
    <property type="match status" value="1"/>
</dbReference>
<dbReference type="Proteomes" id="UP000234341">
    <property type="component" value="Unassembled WGS sequence"/>
</dbReference>
<dbReference type="SUPFAM" id="SSF46785">
    <property type="entry name" value="Winged helix' DNA-binding domain"/>
    <property type="match status" value="1"/>
</dbReference>
<sequence>MSSLSNATSSGSPFASIEAVDLVAAVEAQLTQAIIEGRLPPGSRIVEADIARRMNVSRAPVREAARRLERQGVLVAKPRHGFAVRTVTVREIDDLFQVRLNMELMAASLACKQASDAGLDQLIAMVDDMVRDAESLPQIERVARDLAFHTAICELSGNAYLHRVFSQMLTEIRMVVAVIDSVYHDPRAVAETHRPIALALRTRDADAATAALRFHIEDGWKHVRNVFMTKHGATQAPTMESAL</sequence>
<dbReference type="RefSeq" id="WP_101683441.1">
    <property type="nucleotide sequence ID" value="NZ_PJRP01000011.1"/>
</dbReference>
<dbReference type="SMART" id="SM00895">
    <property type="entry name" value="FCD"/>
    <property type="match status" value="1"/>
</dbReference>
<keyword evidence="1" id="KW-0805">Transcription regulation</keyword>
<keyword evidence="3" id="KW-0804">Transcription</keyword>
<feature type="domain" description="HTH gntR-type" evidence="4">
    <location>
        <begin position="20"/>
        <end position="87"/>
    </location>
</feature>
<reference evidence="5 6" key="1">
    <citation type="submission" date="2017-12" db="EMBL/GenBank/DDBJ databases">
        <title>Genome sequence of the active heterotrophic nitrifier-denitrifier, Cupriavidus pauculus UM1.</title>
        <authorList>
            <person name="Putonti C."/>
            <person name="Castignetti D."/>
        </authorList>
    </citation>
    <scope>NUCLEOTIDE SEQUENCE [LARGE SCALE GENOMIC DNA]</scope>
    <source>
        <strain evidence="5 6">UM1</strain>
    </source>
</reference>
<evidence type="ECO:0000259" key="4">
    <source>
        <dbReference type="PROSITE" id="PS50949"/>
    </source>
</evidence>
<dbReference type="AlphaFoldDB" id="A0A2N5C887"/>
<dbReference type="PANTHER" id="PTHR43537">
    <property type="entry name" value="TRANSCRIPTIONAL REGULATOR, GNTR FAMILY"/>
    <property type="match status" value="1"/>
</dbReference>
<organism evidence="5 6">
    <name type="scientific">Cupriavidus pauculus</name>
    <dbReference type="NCBI Taxonomy" id="82633"/>
    <lineage>
        <taxon>Bacteria</taxon>
        <taxon>Pseudomonadati</taxon>
        <taxon>Pseudomonadota</taxon>
        <taxon>Betaproteobacteria</taxon>
        <taxon>Burkholderiales</taxon>
        <taxon>Burkholderiaceae</taxon>
        <taxon>Cupriavidus</taxon>
    </lineage>
</organism>
<dbReference type="SUPFAM" id="SSF48008">
    <property type="entry name" value="GntR ligand-binding domain-like"/>
    <property type="match status" value="1"/>
</dbReference>
<name>A0A2N5C887_9BURK</name>
<evidence type="ECO:0000256" key="1">
    <source>
        <dbReference type="ARBA" id="ARBA00023015"/>
    </source>
</evidence>
<dbReference type="InterPro" id="IPR011711">
    <property type="entry name" value="GntR_C"/>
</dbReference>
<evidence type="ECO:0000256" key="3">
    <source>
        <dbReference type="ARBA" id="ARBA00023163"/>
    </source>
</evidence>
<accession>A0A2N5C887</accession>
<evidence type="ECO:0000256" key="2">
    <source>
        <dbReference type="ARBA" id="ARBA00023125"/>
    </source>
</evidence>
<dbReference type="EMBL" id="PJRP01000011">
    <property type="protein sequence ID" value="PLP98427.1"/>
    <property type="molecule type" value="Genomic_DNA"/>
</dbReference>
<dbReference type="Gene3D" id="1.10.10.10">
    <property type="entry name" value="Winged helix-like DNA-binding domain superfamily/Winged helix DNA-binding domain"/>
    <property type="match status" value="1"/>
</dbReference>
<protein>
    <submittedName>
        <fullName evidence="5">GntR family transcriptional regulator</fullName>
    </submittedName>
</protein>
<dbReference type="PANTHER" id="PTHR43537:SF5">
    <property type="entry name" value="UXU OPERON TRANSCRIPTIONAL REGULATOR"/>
    <property type="match status" value="1"/>
</dbReference>
<evidence type="ECO:0000313" key="6">
    <source>
        <dbReference type="Proteomes" id="UP000234341"/>
    </source>
</evidence>
<dbReference type="Pfam" id="PF07729">
    <property type="entry name" value="FCD"/>
    <property type="match status" value="1"/>
</dbReference>
<dbReference type="Pfam" id="PF00392">
    <property type="entry name" value="GntR"/>
    <property type="match status" value="1"/>
</dbReference>
<dbReference type="CDD" id="cd07377">
    <property type="entry name" value="WHTH_GntR"/>
    <property type="match status" value="1"/>
</dbReference>
<dbReference type="GO" id="GO:0003677">
    <property type="term" value="F:DNA binding"/>
    <property type="evidence" value="ECO:0007669"/>
    <property type="project" value="UniProtKB-KW"/>
</dbReference>
<dbReference type="InterPro" id="IPR008920">
    <property type="entry name" value="TF_FadR/GntR_C"/>
</dbReference>
<dbReference type="GO" id="GO:0003700">
    <property type="term" value="F:DNA-binding transcription factor activity"/>
    <property type="evidence" value="ECO:0007669"/>
    <property type="project" value="InterPro"/>
</dbReference>
<dbReference type="PROSITE" id="PS50949">
    <property type="entry name" value="HTH_GNTR"/>
    <property type="match status" value="1"/>
</dbReference>
<proteinExistence type="predicted"/>
<dbReference type="InterPro" id="IPR000524">
    <property type="entry name" value="Tscrpt_reg_HTH_GntR"/>
</dbReference>
<keyword evidence="2" id="KW-0238">DNA-binding</keyword>
<gene>
    <name evidence="5" type="ORF">CYJ10_21260</name>
</gene>
<dbReference type="SMART" id="SM00345">
    <property type="entry name" value="HTH_GNTR"/>
    <property type="match status" value="1"/>
</dbReference>
<comment type="caution">
    <text evidence="5">The sequence shown here is derived from an EMBL/GenBank/DDBJ whole genome shotgun (WGS) entry which is preliminary data.</text>
</comment>
<dbReference type="OrthoDB" id="9799812at2"/>
<dbReference type="InterPro" id="IPR036388">
    <property type="entry name" value="WH-like_DNA-bd_sf"/>
</dbReference>
<dbReference type="InterPro" id="IPR036390">
    <property type="entry name" value="WH_DNA-bd_sf"/>
</dbReference>
<evidence type="ECO:0000313" key="5">
    <source>
        <dbReference type="EMBL" id="PLP98427.1"/>
    </source>
</evidence>